<organism evidence="1 2">
    <name type="scientific">Patellaria atrata CBS 101060</name>
    <dbReference type="NCBI Taxonomy" id="1346257"/>
    <lineage>
        <taxon>Eukaryota</taxon>
        <taxon>Fungi</taxon>
        <taxon>Dikarya</taxon>
        <taxon>Ascomycota</taxon>
        <taxon>Pezizomycotina</taxon>
        <taxon>Dothideomycetes</taxon>
        <taxon>Dothideomycetes incertae sedis</taxon>
        <taxon>Patellariales</taxon>
        <taxon>Patellariaceae</taxon>
        <taxon>Patellaria</taxon>
    </lineage>
</organism>
<proteinExistence type="predicted"/>
<name>A0A9P4VLR8_9PEZI</name>
<dbReference type="Proteomes" id="UP000799429">
    <property type="component" value="Unassembled WGS sequence"/>
</dbReference>
<keyword evidence="2" id="KW-1185">Reference proteome</keyword>
<reference evidence="1" key="1">
    <citation type="journal article" date="2020" name="Stud. Mycol.">
        <title>101 Dothideomycetes genomes: a test case for predicting lifestyles and emergence of pathogens.</title>
        <authorList>
            <person name="Haridas S."/>
            <person name="Albert R."/>
            <person name="Binder M."/>
            <person name="Bloem J."/>
            <person name="Labutti K."/>
            <person name="Salamov A."/>
            <person name="Andreopoulos B."/>
            <person name="Baker S."/>
            <person name="Barry K."/>
            <person name="Bills G."/>
            <person name="Bluhm B."/>
            <person name="Cannon C."/>
            <person name="Castanera R."/>
            <person name="Culley D."/>
            <person name="Daum C."/>
            <person name="Ezra D."/>
            <person name="Gonzalez J."/>
            <person name="Henrissat B."/>
            <person name="Kuo A."/>
            <person name="Liang C."/>
            <person name="Lipzen A."/>
            <person name="Lutzoni F."/>
            <person name="Magnuson J."/>
            <person name="Mondo S."/>
            <person name="Nolan M."/>
            <person name="Ohm R."/>
            <person name="Pangilinan J."/>
            <person name="Park H.-J."/>
            <person name="Ramirez L."/>
            <person name="Alfaro M."/>
            <person name="Sun H."/>
            <person name="Tritt A."/>
            <person name="Yoshinaga Y."/>
            <person name="Zwiers L.-H."/>
            <person name="Turgeon B."/>
            <person name="Goodwin S."/>
            <person name="Spatafora J."/>
            <person name="Crous P."/>
            <person name="Grigoriev I."/>
        </authorList>
    </citation>
    <scope>NUCLEOTIDE SEQUENCE</scope>
    <source>
        <strain evidence="1">CBS 101060</strain>
    </source>
</reference>
<gene>
    <name evidence="1" type="ORF">M501DRAFT_1001202</name>
</gene>
<comment type="caution">
    <text evidence="1">The sequence shown here is derived from an EMBL/GenBank/DDBJ whole genome shotgun (WGS) entry which is preliminary data.</text>
</comment>
<dbReference type="OrthoDB" id="5412893at2759"/>
<evidence type="ECO:0000313" key="1">
    <source>
        <dbReference type="EMBL" id="KAF2834435.1"/>
    </source>
</evidence>
<evidence type="ECO:0000313" key="2">
    <source>
        <dbReference type="Proteomes" id="UP000799429"/>
    </source>
</evidence>
<protein>
    <submittedName>
        <fullName evidence="1">Uncharacterized protein</fullName>
    </submittedName>
</protein>
<dbReference type="EMBL" id="MU006119">
    <property type="protein sequence ID" value="KAF2834435.1"/>
    <property type="molecule type" value="Genomic_DNA"/>
</dbReference>
<accession>A0A9P4VLR8</accession>
<sequence length="55" mass="6297">MTWQNFVNRRNVSIFVLLSLGGSYAILKARTLSEKRKQRLQRDYSVHTSRSGGGI</sequence>
<dbReference type="AlphaFoldDB" id="A0A9P4VLR8"/>